<comment type="cofactor">
    <cofactor evidence="2">
        <name>Mg(2+)</name>
        <dbReference type="ChEBI" id="CHEBI:18420"/>
    </cofactor>
</comment>
<dbReference type="EC" id="3.6.1.-" evidence="4"/>
<dbReference type="Gene3D" id="3.90.79.10">
    <property type="entry name" value="Nucleoside Triphosphate Pyrophosphohydrolase"/>
    <property type="match status" value="1"/>
</dbReference>
<evidence type="ECO:0000313" key="6">
    <source>
        <dbReference type="EMBL" id="MBM0107968.1"/>
    </source>
</evidence>
<comment type="cofactor">
    <cofactor evidence="1">
        <name>Mn(2+)</name>
        <dbReference type="ChEBI" id="CHEBI:29035"/>
    </cofactor>
</comment>
<evidence type="ECO:0000256" key="3">
    <source>
        <dbReference type="ARBA" id="ARBA00022801"/>
    </source>
</evidence>
<keyword evidence="7" id="KW-1185">Reference proteome</keyword>
<accession>A0ABS1X423</accession>
<dbReference type="Pfam" id="PF00293">
    <property type="entry name" value="NUDIX"/>
    <property type="match status" value="1"/>
</dbReference>
<evidence type="ECO:0000256" key="4">
    <source>
        <dbReference type="HAMAP-Rule" id="MF_00298"/>
    </source>
</evidence>
<sequence>MTDFIDADGFRANVGIVLMREDRQVFLGGRTGGRGWQFPQGGVQQRETPEEALYRELKEEVGLEPKDVKLVAGTRSWLRYRLPKQYVRKNSHPPCIGQKQRWFLLRFMGSEDRFDLESTGEPEFDSWRWVDYWTPVREVIYFKRAVYARALDELARTAFPIDPPALPEWCQEEKYLRNLAQRRQKKEGCDQ</sequence>
<proteinExistence type="inferred from homology"/>
<feature type="domain" description="Nudix hydrolase" evidence="5">
    <location>
        <begin position="9"/>
        <end position="152"/>
    </location>
</feature>
<gene>
    <name evidence="4" type="primary">rppH</name>
    <name evidence="4" type="synonym">nudH</name>
    <name evidence="6" type="ORF">JM946_24805</name>
</gene>
<dbReference type="HAMAP" id="MF_00298">
    <property type="entry name" value="Nudix_RppH"/>
    <property type="match status" value="1"/>
</dbReference>
<comment type="caution">
    <text evidence="6">The sequence shown here is derived from an EMBL/GenBank/DDBJ whole genome shotgun (WGS) entry which is preliminary data.</text>
</comment>
<evidence type="ECO:0000256" key="2">
    <source>
        <dbReference type="ARBA" id="ARBA00001946"/>
    </source>
</evidence>
<evidence type="ECO:0000256" key="1">
    <source>
        <dbReference type="ARBA" id="ARBA00001936"/>
    </source>
</evidence>
<dbReference type="InterPro" id="IPR000086">
    <property type="entry name" value="NUDIX_hydrolase_dom"/>
</dbReference>
<dbReference type="PROSITE" id="PS00893">
    <property type="entry name" value="NUDIX_BOX"/>
    <property type="match status" value="1"/>
</dbReference>
<reference evidence="6 7" key="1">
    <citation type="journal article" date="2021" name="Int. J. Syst. Evol. Microbiol.">
        <title>Steroidobacter gossypii sp. nov., isolated from soil of cotton cropping field.</title>
        <authorList>
            <person name="Huang R."/>
            <person name="Yang S."/>
            <person name="Zhen C."/>
            <person name="Liu W."/>
        </authorList>
    </citation>
    <scope>NUCLEOTIDE SEQUENCE [LARGE SCALE GENOMIC DNA]</scope>
    <source>
        <strain evidence="6 7">S1-65</strain>
    </source>
</reference>
<dbReference type="InterPro" id="IPR020476">
    <property type="entry name" value="Nudix_hydrolase"/>
</dbReference>
<dbReference type="PRINTS" id="PR00502">
    <property type="entry name" value="NUDIXFAMILY"/>
</dbReference>
<evidence type="ECO:0000259" key="5">
    <source>
        <dbReference type="PROSITE" id="PS51462"/>
    </source>
</evidence>
<dbReference type="InterPro" id="IPR022927">
    <property type="entry name" value="RppH"/>
</dbReference>
<dbReference type="CDD" id="cd03671">
    <property type="entry name" value="NUDIX_Ap4A_hydrolase_plant_like"/>
    <property type="match status" value="1"/>
</dbReference>
<evidence type="ECO:0000313" key="7">
    <source>
        <dbReference type="Proteomes" id="UP000661077"/>
    </source>
</evidence>
<dbReference type="NCBIfam" id="NF001938">
    <property type="entry name" value="PRK00714.1-5"/>
    <property type="match status" value="1"/>
</dbReference>
<dbReference type="PANTHER" id="PTHR23114:SF17">
    <property type="entry name" value="M7GPPPN-MRNA HYDROLASE"/>
    <property type="match status" value="1"/>
</dbReference>
<keyword evidence="3 4" id="KW-0378">Hydrolase</keyword>
<comment type="similarity">
    <text evidence="4">Belongs to the Nudix hydrolase family. RppH subfamily.</text>
</comment>
<name>A0ABS1X423_9GAMM</name>
<dbReference type="NCBIfam" id="NF001937">
    <property type="entry name" value="PRK00714.1-4"/>
    <property type="match status" value="1"/>
</dbReference>
<dbReference type="InterPro" id="IPR020084">
    <property type="entry name" value="NUDIX_hydrolase_CS"/>
</dbReference>
<dbReference type="RefSeq" id="WP_203170076.1">
    <property type="nucleotide sequence ID" value="NZ_JAEVLS010000006.1"/>
</dbReference>
<dbReference type="Proteomes" id="UP000661077">
    <property type="component" value="Unassembled WGS sequence"/>
</dbReference>
<comment type="cofactor">
    <cofactor evidence="4">
        <name>a divalent metal cation</name>
        <dbReference type="ChEBI" id="CHEBI:60240"/>
    </cofactor>
</comment>
<dbReference type="GO" id="GO:0016787">
    <property type="term" value="F:hydrolase activity"/>
    <property type="evidence" value="ECO:0007669"/>
    <property type="project" value="UniProtKB-KW"/>
</dbReference>
<feature type="short sequence motif" description="Nudix box" evidence="4">
    <location>
        <begin position="41"/>
        <end position="62"/>
    </location>
</feature>
<dbReference type="SUPFAM" id="SSF55811">
    <property type="entry name" value="Nudix"/>
    <property type="match status" value="1"/>
</dbReference>
<organism evidence="6 7">
    <name type="scientific">Steroidobacter gossypii</name>
    <dbReference type="NCBI Taxonomy" id="2805490"/>
    <lineage>
        <taxon>Bacteria</taxon>
        <taxon>Pseudomonadati</taxon>
        <taxon>Pseudomonadota</taxon>
        <taxon>Gammaproteobacteria</taxon>
        <taxon>Steroidobacterales</taxon>
        <taxon>Steroidobacteraceae</taxon>
        <taxon>Steroidobacter</taxon>
    </lineage>
</organism>
<protein>
    <recommendedName>
        <fullName evidence="4">RNA pyrophosphohydrolase</fullName>
        <ecNumber evidence="4">3.6.1.-</ecNumber>
    </recommendedName>
    <alternativeName>
        <fullName evidence="4">(Di)nucleoside polyphosphate hydrolase</fullName>
    </alternativeName>
</protein>
<dbReference type="EMBL" id="JAEVLS010000006">
    <property type="protein sequence ID" value="MBM0107968.1"/>
    <property type="molecule type" value="Genomic_DNA"/>
</dbReference>
<dbReference type="PROSITE" id="PS51462">
    <property type="entry name" value="NUDIX"/>
    <property type="match status" value="1"/>
</dbReference>
<dbReference type="PANTHER" id="PTHR23114">
    <property type="entry name" value="M7GPPPN-MRNA HYDROLASE"/>
    <property type="match status" value="1"/>
</dbReference>
<comment type="function">
    <text evidence="4">Accelerates the degradation of transcripts by removing pyrophosphate from the 5'-end of triphosphorylated RNA, leading to a more labile monophosphorylated state that can stimulate subsequent ribonuclease cleavage.</text>
</comment>
<dbReference type="InterPro" id="IPR015797">
    <property type="entry name" value="NUDIX_hydrolase-like_dom_sf"/>
</dbReference>